<evidence type="ECO:0000313" key="3">
    <source>
        <dbReference type="Proteomes" id="UP000176424"/>
    </source>
</evidence>
<evidence type="ECO:0000259" key="1">
    <source>
        <dbReference type="Pfam" id="PF00535"/>
    </source>
</evidence>
<dbReference type="AlphaFoldDB" id="A0A1F4ZTZ7"/>
<comment type="caution">
    <text evidence="2">The sequence shown here is derived from an EMBL/GenBank/DDBJ whole genome shotgun (WGS) entry which is preliminary data.</text>
</comment>
<dbReference type="InterPro" id="IPR029044">
    <property type="entry name" value="Nucleotide-diphossugar_trans"/>
</dbReference>
<organism evidence="2 3">
    <name type="scientific">Candidatus Amesbacteria bacterium RIFOXYB1_FULL_44_23</name>
    <dbReference type="NCBI Taxonomy" id="1797263"/>
    <lineage>
        <taxon>Bacteria</taxon>
        <taxon>Candidatus Amesiibacteriota</taxon>
    </lineage>
</organism>
<dbReference type="EMBL" id="MEXR01000044">
    <property type="protein sequence ID" value="OGD08927.1"/>
    <property type="molecule type" value="Genomic_DNA"/>
</dbReference>
<dbReference type="PANTHER" id="PTHR43630:SF2">
    <property type="entry name" value="GLYCOSYLTRANSFERASE"/>
    <property type="match status" value="1"/>
</dbReference>
<dbReference type="PANTHER" id="PTHR43630">
    <property type="entry name" value="POLY-BETA-1,6-N-ACETYL-D-GLUCOSAMINE SYNTHASE"/>
    <property type="match status" value="1"/>
</dbReference>
<dbReference type="Gene3D" id="3.90.550.10">
    <property type="entry name" value="Spore Coat Polysaccharide Biosynthesis Protein SpsA, Chain A"/>
    <property type="match status" value="1"/>
</dbReference>
<dbReference type="Proteomes" id="UP000176424">
    <property type="component" value="Unassembled WGS sequence"/>
</dbReference>
<evidence type="ECO:0000313" key="2">
    <source>
        <dbReference type="EMBL" id="OGD08927.1"/>
    </source>
</evidence>
<reference evidence="2 3" key="1">
    <citation type="journal article" date="2016" name="Nat. Commun.">
        <title>Thousands of microbial genomes shed light on interconnected biogeochemical processes in an aquifer system.</title>
        <authorList>
            <person name="Anantharaman K."/>
            <person name="Brown C.T."/>
            <person name="Hug L.A."/>
            <person name="Sharon I."/>
            <person name="Castelle C.J."/>
            <person name="Probst A.J."/>
            <person name="Thomas B.C."/>
            <person name="Singh A."/>
            <person name="Wilkins M.J."/>
            <person name="Karaoz U."/>
            <person name="Brodie E.L."/>
            <person name="Williams K.H."/>
            <person name="Hubbard S.S."/>
            <person name="Banfield J.F."/>
        </authorList>
    </citation>
    <scope>NUCLEOTIDE SEQUENCE [LARGE SCALE GENOMIC DNA]</scope>
</reference>
<dbReference type="STRING" id="1797263.A2397_05005"/>
<protein>
    <recommendedName>
        <fullName evidence="1">Glycosyltransferase 2-like domain-containing protein</fullName>
    </recommendedName>
</protein>
<feature type="domain" description="Glycosyltransferase 2-like" evidence="1">
    <location>
        <begin position="15"/>
        <end position="128"/>
    </location>
</feature>
<sequence length="279" mass="31697">MPSIKTHKVVAHTLVKNESRWIWYALNSVLNLVDEIMVWDTGSTDTTPDIVQSIRSSKVKFRSIGSVDAAGHTAARQSMLDETDSDWILILDGDEIWYRDSLSVAIQTAVNNPKLSAIVSPFINLVGDIYHFQNPNRSHYQIGPFKGAYNLRLINRKVPGLHVGNLHGRQEYRNSEEVALQNLSPENYLLVDKPYLHTTHLARSKEDALTLKRSFKHRHELGQSFPSDFVYPEVLYLPHPATIADPWTRRSPTFVARSLVYEPLRLAKNLIIKPASTGY</sequence>
<accession>A0A1F4ZTZ7</accession>
<gene>
    <name evidence="2" type="ORF">A2397_05005</name>
</gene>
<proteinExistence type="predicted"/>
<name>A0A1F4ZTZ7_9BACT</name>
<dbReference type="SUPFAM" id="SSF53448">
    <property type="entry name" value="Nucleotide-diphospho-sugar transferases"/>
    <property type="match status" value="1"/>
</dbReference>
<dbReference type="Pfam" id="PF00535">
    <property type="entry name" value="Glycos_transf_2"/>
    <property type="match status" value="1"/>
</dbReference>
<dbReference type="InterPro" id="IPR001173">
    <property type="entry name" value="Glyco_trans_2-like"/>
</dbReference>